<evidence type="ECO:0000313" key="2">
    <source>
        <dbReference type="EMBL" id="GFZ62119.1"/>
    </source>
</evidence>
<sequence>MEGIKQSITIMTDIIEQTVTQEKSNKDKLIELDLSLAKAKKAVDNIESKIKNAKAEIGRLADLKLDGKATDNQQILWKKKKDYRTNLEVSKKAKERVVNNLITEITKLTHEAKKDKKVLDADDQEATFKVPVSDVTKVVLYLLKVTNTQSLKELAEDVAKKFSSFQ</sequence>
<dbReference type="AlphaFoldDB" id="A0A9P3EEK3"/>
<keyword evidence="1" id="KW-0175">Coiled coil</keyword>
<evidence type="ECO:0000256" key="1">
    <source>
        <dbReference type="SAM" id="Coils"/>
    </source>
</evidence>
<dbReference type="Proteomes" id="UP000630864">
    <property type="component" value="Unassembled WGS sequence"/>
</dbReference>
<gene>
    <name evidence="2" type="ORF">PSE10A_46300</name>
</gene>
<name>A0A9P3EEK3_PSEA0</name>
<reference evidence="2" key="1">
    <citation type="submission" date="2020-09" db="EMBL/GenBank/DDBJ databases">
        <title>Pseudomonas syringae pv. eriobotryae genome sequence causing loquat canker disease.</title>
        <authorList>
            <person name="Fukuda S."/>
            <person name="Tashiro H."/>
            <person name="Nagano Y."/>
        </authorList>
    </citation>
    <scope>NUCLEOTIDE SEQUENCE</scope>
    <source>
        <strain evidence="2">AM001</strain>
    </source>
</reference>
<dbReference type="RefSeq" id="WP_189659076.1">
    <property type="nucleotide sequence ID" value="NZ_BMZW01000035.1"/>
</dbReference>
<comment type="caution">
    <text evidence="2">The sequence shown here is derived from an EMBL/GenBank/DDBJ whole genome shotgun (WGS) entry which is preliminary data.</text>
</comment>
<feature type="coiled-coil region" evidence="1">
    <location>
        <begin position="29"/>
        <end position="63"/>
    </location>
</feature>
<protein>
    <submittedName>
        <fullName evidence="2">Uncharacterized protein</fullName>
    </submittedName>
</protein>
<proteinExistence type="predicted"/>
<accession>A0A9P3EEK3</accession>
<organism evidence="2 3">
    <name type="scientific">Pseudomonas amygdali pv. eriobotryae</name>
    <dbReference type="NCBI Taxonomy" id="129137"/>
    <lineage>
        <taxon>Bacteria</taxon>
        <taxon>Pseudomonadati</taxon>
        <taxon>Pseudomonadota</taxon>
        <taxon>Gammaproteobacteria</taxon>
        <taxon>Pseudomonadales</taxon>
        <taxon>Pseudomonadaceae</taxon>
        <taxon>Pseudomonas</taxon>
        <taxon>Pseudomonas amygdali</taxon>
    </lineage>
</organism>
<evidence type="ECO:0000313" key="3">
    <source>
        <dbReference type="Proteomes" id="UP000630864"/>
    </source>
</evidence>
<dbReference type="EMBL" id="BMZW01000035">
    <property type="protein sequence ID" value="GFZ62119.1"/>
    <property type="molecule type" value="Genomic_DNA"/>
</dbReference>